<evidence type="ECO:0008006" key="3">
    <source>
        <dbReference type="Google" id="ProtNLM"/>
    </source>
</evidence>
<name>A0A7W4UVA3_LEIAQ</name>
<protein>
    <recommendedName>
        <fullName evidence="3">DUF3046 domain-containing protein</fullName>
    </recommendedName>
</protein>
<reference evidence="1 2" key="1">
    <citation type="submission" date="2020-08" db="EMBL/GenBank/DDBJ databases">
        <title>Sequencing the genomes of 1000 actinobacteria strains.</title>
        <authorList>
            <person name="Klenk H.-P."/>
        </authorList>
    </citation>
    <scope>NUCLEOTIDE SEQUENCE [LARGE SCALE GENOMIC DNA]</scope>
    <source>
        <strain evidence="1 2">DSM 20146</strain>
    </source>
</reference>
<dbReference type="InterPro" id="IPR021408">
    <property type="entry name" value="DUF3046"/>
</dbReference>
<organism evidence="1 2">
    <name type="scientific">Leifsonia aquatica</name>
    <name type="common">Corynebacterium aquaticum</name>
    <dbReference type="NCBI Taxonomy" id="144185"/>
    <lineage>
        <taxon>Bacteria</taxon>
        <taxon>Bacillati</taxon>
        <taxon>Actinomycetota</taxon>
        <taxon>Actinomycetes</taxon>
        <taxon>Micrococcales</taxon>
        <taxon>Microbacteriaceae</taxon>
        <taxon>Leifsonia</taxon>
    </lineage>
</organism>
<comment type="caution">
    <text evidence="1">The sequence shown here is derived from an EMBL/GenBank/DDBJ whole genome shotgun (WGS) entry which is preliminary data.</text>
</comment>
<dbReference type="Pfam" id="PF11248">
    <property type="entry name" value="DUF3046"/>
    <property type="match status" value="1"/>
</dbReference>
<dbReference type="RefSeq" id="WP_179701867.1">
    <property type="nucleotide sequence ID" value="NZ_JACHVP010000001.1"/>
</dbReference>
<evidence type="ECO:0000313" key="1">
    <source>
        <dbReference type="EMBL" id="MBB2966868.1"/>
    </source>
</evidence>
<dbReference type="EMBL" id="JACHVP010000001">
    <property type="protein sequence ID" value="MBB2966868.1"/>
    <property type="molecule type" value="Genomic_DNA"/>
</dbReference>
<sequence length="74" mass="7860">MKLSEFQRAVVDEFGRGYGQALLADLVLGELGGRTAQQALDAGAAPRDVWFALCREAGVPASHWHGAGRPAPKN</sequence>
<dbReference type="AlphaFoldDB" id="A0A7W4UVA3"/>
<gene>
    <name evidence="1" type="ORF">FHX33_001600</name>
</gene>
<keyword evidence="2" id="KW-1185">Reference proteome</keyword>
<evidence type="ECO:0000313" key="2">
    <source>
        <dbReference type="Proteomes" id="UP000538196"/>
    </source>
</evidence>
<accession>A0A7W4UVA3</accession>
<proteinExistence type="predicted"/>
<dbReference type="Proteomes" id="UP000538196">
    <property type="component" value="Unassembled WGS sequence"/>
</dbReference>